<accession>A0AAE4APP8</accession>
<gene>
    <name evidence="1" type="ORF">J3R75_002832</name>
</gene>
<comment type="caution">
    <text evidence="1">The sequence shown here is derived from an EMBL/GenBank/DDBJ whole genome shotgun (WGS) entry which is preliminary data.</text>
</comment>
<protein>
    <submittedName>
        <fullName evidence="1">Uncharacterized protein</fullName>
    </submittedName>
</protein>
<name>A0AAE4APP8_9BACT</name>
<evidence type="ECO:0000313" key="2">
    <source>
        <dbReference type="Proteomes" id="UP001238163"/>
    </source>
</evidence>
<sequence length="171" mass="19167">MKIRGMSVIVLFVLIAVTASSYAVSLNPFRRNSRARAETLMITANVLNSRLLAELAQVRTKQPIVLFSPDVDGTQRVFYMIDGNKAVDIGEGNFLETVAFINPKRIVILGGTDYVPKQFVDLLRADYSVIILDSTDWEKNAQVLGEWLDHRSLLKQYREYSDKISQAGAGK</sequence>
<keyword evidence="2" id="KW-1185">Reference proteome</keyword>
<reference evidence="1" key="1">
    <citation type="submission" date="2023-07" db="EMBL/GenBank/DDBJ databases">
        <title>Genomic Encyclopedia of Type Strains, Phase IV (KMG-IV): sequencing the most valuable type-strain genomes for metagenomic binning, comparative biology and taxonomic classification.</title>
        <authorList>
            <person name="Goeker M."/>
        </authorList>
    </citation>
    <scope>NUCLEOTIDE SEQUENCE</scope>
    <source>
        <strain evidence="1">DSM 24202</strain>
    </source>
</reference>
<organism evidence="1 2">
    <name type="scientific">Oligosphaera ethanolica</name>
    <dbReference type="NCBI Taxonomy" id="760260"/>
    <lineage>
        <taxon>Bacteria</taxon>
        <taxon>Pseudomonadati</taxon>
        <taxon>Lentisphaerota</taxon>
        <taxon>Oligosphaeria</taxon>
        <taxon>Oligosphaerales</taxon>
        <taxon>Oligosphaeraceae</taxon>
        <taxon>Oligosphaera</taxon>
    </lineage>
</organism>
<dbReference type="Proteomes" id="UP001238163">
    <property type="component" value="Unassembled WGS sequence"/>
</dbReference>
<proteinExistence type="predicted"/>
<dbReference type="AlphaFoldDB" id="A0AAE4APP8"/>
<evidence type="ECO:0000313" key="1">
    <source>
        <dbReference type="EMBL" id="MDQ0290725.1"/>
    </source>
</evidence>
<dbReference type="EMBL" id="JAUSVL010000001">
    <property type="protein sequence ID" value="MDQ0290725.1"/>
    <property type="molecule type" value="Genomic_DNA"/>
</dbReference>
<dbReference type="RefSeq" id="WP_307262519.1">
    <property type="nucleotide sequence ID" value="NZ_JAUSVL010000001.1"/>
</dbReference>